<organism evidence="1 2">
    <name type="scientific">Camellia lanceoleosa</name>
    <dbReference type="NCBI Taxonomy" id="1840588"/>
    <lineage>
        <taxon>Eukaryota</taxon>
        <taxon>Viridiplantae</taxon>
        <taxon>Streptophyta</taxon>
        <taxon>Embryophyta</taxon>
        <taxon>Tracheophyta</taxon>
        <taxon>Spermatophyta</taxon>
        <taxon>Magnoliopsida</taxon>
        <taxon>eudicotyledons</taxon>
        <taxon>Gunneridae</taxon>
        <taxon>Pentapetalae</taxon>
        <taxon>asterids</taxon>
        <taxon>Ericales</taxon>
        <taxon>Theaceae</taxon>
        <taxon>Camellia</taxon>
    </lineage>
</organism>
<comment type="caution">
    <text evidence="1">The sequence shown here is derived from an EMBL/GenBank/DDBJ whole genome shotgun (WGS) entry which is preliminary data.</text>
</comment>
<accession>A0ACC0G8K2</accession>
<proteinExistence type="predicted"/>
<reference evidence="1 2" key="1">
    <citation type="journal article" date="2022" name="Plant J.">
        <title>Chromosome-level genome of Camellia lanceoleosa provides a valuable resource for understanding genome evolution and self-incompatibility.</title>
        <authorList>
            <person name="Gong W."/>
            <person name="Xiao S."/>
            <person name="Wang L."/>
            <person name="Liao Z."/>
            <person name="Chang Y."/>
            <person name="Mo W."/>
            <person name="Hu G."/>
            <person name="Li W."/>
            <person name="Zhao G."/>
            <person name="Zhu H."/>
            <person name="Hu X."/>
            <person name="Ji K."/>
            <person name="Xiang X."/>
            <person name="Song Q."/>
            <person name="Yuan D."/>
            <person name="Jin S."/>
            <person name="Zhang L."/>
        </authorList>
    </citation>
    <scope>NUCLEOTIDE SEQUENCE [LARGE SCALE GENOMIC DNA]</scope>
    <source>
        <strain evidence="1">SQ_2022a</strain>
    </source>
</reference>
<name>A0ACC0G8K2_9ERIC</name>
<evidence type="ECO:0000313" key="1">
    <source>
        <dbReference type="EMBL" id="KAI7997370.1"/>
    </source>
</evidence>
<feature type="non-terminal residue" evidence="1">
    <location>
        <position position="155"/>
    </location>
</feature>
<protein>
    <submittedName>
        <fullName evidence="1">Uncharacterized protein</fullName>
    </submittedName>
</protein>
<dbReference type="EMBL" id="CM045767">
    <property type="protein sequence ID" value="KAI7997370.1"/>
    <property type="molecule type" value="Genomic_DNA"/>
</dbReference>
<dbReference type="Proteomes" id="UP001060215">
    <property type="component" value="Chromosome 10"/>
</dbReference>
<evidence type="ECO:0000313" key="2">
    <source>
        <dbReference type="Proteomes" id="UP001060215"/>
    </source>
</evidence>
<sequence length="155" mass="17187">MAAMAALQSSFTSFSHCSNSFLGQRFSSPSLVHIVQKGVVQQLIEMLQSPQAPVRESAFVLGDLVRFGCYYGYSASVASQWLELLHQDTKGRLVELPLLTSWEFSCNQNNDPYVMKNSAVGCSNNASVHADVHQARWSAPFEQIDKGLSEEEKQL</sequence>
<keyword evidence="2" id="KW-1185">Reference proteome</keyword>
<gene>
    <name evidence="1" type="ORF">LOK49_LG10G00581</name>
</gene>